<dbReference type="UniPathway" id="UPA00031">
    <property type="reaction ID" value="UER00010"/>
</dbReference>
<comment type="subunit">
    <text evidence="3">Heterodimer of HisH and HisF.</text>
</comment>
<comment type="similarity">
    <text evidence="2 11">Belongs to the HisA/HisF family.</text>
</comment>
<keyword evidence="5 11" id="KW-0028">Amino-acid biosynthesis</keyword>
<dbReference type="InterPro" id="IPR013785">
    <property type="entry name" value="Aldolase_TIM"/>
</dbReference>
<dbReference type="InterPro" id="IPR006062">
    <property type="entry name" value="His_biosynth"/>
</dbReference>
<dbReference type="Pfam" id="PF00977">
    <property type="entry name" value="His_biosynth"/>
    <property type="match status" value="1"/>
</dbReference>
<organism evidence="12 13">
    <name type="scientific">Photorhabdus temperata subsp. temperata Meg1</name>
    <dbReference type="NCBI Taxonomy" id="1393735"/>
    <lineage>
        <taxon>Bacteria</taxon>
        <taxon>Pseudomonadati</taxon>
        <taxon>Pseudomonadota</taxon>
        <taxon>Gammaproteobacteria</taxon>
        <taxon>Enterobacterales</taxon>
        <taxon>Morganellaceae</taxon>
        <taxon>Photorhabdus</taxon>
    </lineage>
</organism>
<accession>A0A081RV18</accession>
<gene>
    <name evidence="12" type="ORF">MEG1DRAFT_02857</name>
</gene>
<evidence type="ECO:0000313" key="13">
    <source>
        <dbReference type="Proteomes" id="UP000028002"/>
    </source>
</evidence>
<dbReference type="InterPro" id="IPR050064">
    <property type="entry name" value="IGPS_HisA/HisF"/>
</dbReference>
<reference evidence="12 13" key="1">
    <citation type="submission" date="2014-03" db="EMBL/GenBank/DDBJ databases">
        <title>Draft Genome of Photorhabdus temperata Meg1.</title>
        <authorList>
            <person name="Hurst S.G.IV."/>
            <person name="Morris K."/>
            <person name="Thomas K."/>
            <person name="Tisa L.S."/>
        </authorList>
    </citation>
    <scope>NUCLEOTIDE SEQUENCE [LARGE SCALE GENOMIC DNA]</scope>
    <source>
        <strain evidence="12 13">Meg1</strain>
    </source>
</reference>
<comment type="pathway">
    <text evidence="1">Amino-acid biosynthesis; L-histidine biosynthesis; L-histidine from 5-phospho-alpha-D-ribose 1-diphosphate: step 5/9.</text>
</comment>
<evidence type="ECO:0000256" key="1">
    <source>
        <dbReference type="ARBA" id="ARBA00005091"/>
    </source>
</evidence>
<evidence type="ECO:0000256" key="2">
    <source>
        <dbReference type="ARBA" id="ARBA00009667"/>
    </source>
</evidence>
<dbReference type="SUPFAM" id="SSF51366">
    <property type="entry name" value="Ribulose-phoshate binding barrel"/>
    <property type="match status" value="1"/>
</dbReference>
<dbReference type="EC" id="4.3.2.10" evidence="4"/>
<evidence type="ECO:0000256" key="7">
    <source>
        <dbReference type="ARBA" id="ARBA00023239"/>
    </source>
</evidence>
<dbReference type="PANTHER" id="PTHR21235:SF2">
    <property type="entry name" value="IMIDAZOLE GLYCEROL PHOSPHATE SYNTHASE HISHF"/>
    <property type="match status" value="1"/>
</dbReference>
<evidence type="ECO:0000256" key="10">
    <source>
        <dbReference type="ARBA" id="ARBA00047838"/>
    </source>
</evidence>
<dbReference type="GO" id="GO:0016829">
    <property type="term" value="F:lyase activity"/>
    <property type="evidence" value="ECO:0007669"/>
    <property type="project" value="UniProtKB-KW"/>
</dbReference>
<evidence type="ECO:0000256" key="9">
    <source>
        <dbReference type="ARBA" id="ARBA00030264"/>
    </source>
</evidence>
<dbReference type="CDD" id="cd04731">
    <property type="entry name" value="HisF"/>
    <property type="match status" value="1"/>
</dbReference>
<evidence type="ECO:0000256" key="8">
    <source>
        <dbReference type="ARBA" id="ARBA00025475"/>
    </source>
</evidence>
<dbReference type="InterPro" id="IPR011060">
    <property type="entry name" value="RibuloseP-bd_barrel"/>
</dbReference>
<dbReference type="GO" id="GO:0000107">
    <property type="term" value="F:imidazoleglycerol-phosphate synthase activity"/>
    <property type="evidence" value="ECO:0007669"/>
    <property type="project" value="InterPro"/>
</dbReference>
<dbReference type="AlphaFoldDB" id="A0A081RV18"/>
<dbReference type="GO" id="GO:0000105">
    <property type="term" value="P:L-histidine biosynthetic process"/>
    <property type="evidence" value="ECO:0007669"/>
    <property type="project" value="UniProtKB-UniPathway"/>
</dbReference>
<dbReference type="PANTHER" id="PTHR21235">
    <property type="entry name" value="IMIDAZOLE GLYCEROL PHOSPHATE SYNTHASE SUBUNIT HISF/H IGP SYNTHASE SUBUNIT HISF/H"/>
    <property type="match status" value="1"/>
</dbReference>
<evidence type="ECO:0000256" key="5">
    <source>
        <dbReference type="ARBA" id="ARBA00022605"/>
    </source>
</evidence>
<dbReference type="PATRIC" id="fig|1393735.3.peg.2911"/>
<keyword evidence="6 11" id="KW-0368">Histidine biosynthesis</keyword>
<comment type="catalytic activity">
    <reaction evidence="10">
        <text>5-[(5-phospho-1-deoxy-D-ribulos-1-ylimino)methylamino]-1-(5-phospho-beta-D-ribosyl)imidazole-4-carboxamide + L-glutamine = D-erythro-1-(imidazol-4-yl)glycerol 3-phosphate + 5-amino-1-(5-phospho-beta-D-ribosyl)imidazole-4-carboxamide + L-glutamate + H(+)</text>
        <dbReference type="Rhea" id="RHEA:24793"/>
        <dbReference type="ChEBI" id="CHEBI:15378"/>
        <dbReference type="ChEBI" id="CHEBI:29985"/>
        <dbReference type="ChEBI" id="CHEBI:58278"/>
        <dbReference type="ChEBI" id="CHEBI:58359"/>
        <dbReference type="ChEBI" id="CHEBI:58475"/>
        <dbReference type="ChEBI" id="CHEBI:58525"/>
        <dbReference type="EC" id="4.3.2.10"/>
    </reaction>
</comment>
<evidence type="ECO:0000256" key="6">
    <source>
        <dbReference type="ARBA" id="ARBA00023102"/>
    </source>
</evidence>
<evidence type="ECO:0000256" key="3">
    <source>
        <dbReference type="ARBA" id="ARBA00011152"/>
    </source>
</evidence>
<sequence length="251" mass="27707">MLKRRIIPTMLYSDFGLVKGEGFNSWRRTGSVMQTVKVYNMRNVDELVFLDIKATLEGREPDYQLICDIANECFMPFSVGGGISTVEQIRKILLLGADKVVLNTSAITNPSLIKEAAEIFGSQCLIVSLDVKLINNEYKVFTHSGKNETSYTLVDAAKMVEQFGAGELLVTRIEFDGTLQGCDLQLLKLAADTVNIPVIGAGGIKDYQDMYEAFDKTGIDAIAASAIYHFTEQTPNLARQFLLSNGISVRN</sequence>
<dbReference type="RefSeq" id="WP_036839986.1">
    <property type="nucleotide sequence ID" value="NZ_CAWLUD010000048.1"/>
</dbReference>
<dbReference type="EMBL" id="JGVH01000048">
    <property type="protein sequence ID" value="KER02521.1"/>
    <property type="molecule type" value="Genomic_DNA"/>
</dbReference>
<proteinExistence type="inferred from homology"/>
<comment type="function">
    <text evidence="8">IGPS catalyzes the conversion of PRFAR and glutamine to IGP, AICAR and glutamate. The HisF subunit catalyzes the cyclization activity that produces IGP and AICAR from PRFAR using the ammonia provided by the HisH subunit.</text>
</comment>
<keyword evidence="7 12" id="KW-0456">Lyase</keyword>
<dbReference type="InterPro" id="IPR004651">
    <property type="entry name" value="HisF"/>
</dbReference>
<evidence type="ECO:0000256" key="11">
    <source>
        <dbReference type="RuleBase" id="RU003657"/>
    </source>
</evidence>
<comment type="caution">
    <text evidence="12">The sequence shown here is derived from an EMBL/GenBank/DDBJ whole genome shotgun (WGS) entry which is preliminary data.</text>
</comment>
<dbReference type="Gene3D" id="3.20.20.70">
    <property type="entry name" value="Aldolase class I"/>
    <property type="match status" value="1"/>
</dbReference>
<evidence type="ECO:0000313" key="12">
    <source>
        <dbReference type="EMBL" id="KER02521.1"/>
    </source>
</evidence>
<name>A0A081RV18_PHOTE</name>
<protein>
    <recommendedName>
        <fullName evidence="4">imidazole glycerol-phosphate synthase</fullName>
        <ecNumber evidence="4">4.3.2.10</ecNumber>
    </recommendedName>
    <alternativeName>
        <fullName evidence="9">IGP synthase cyclase subunit</fullName>
    </alternativeName>
</protein>
<dbReference type="Proteomes" id="UP000028002">
    <property type="component" value="Unassembled WGS sequence"/>
</dbReference>
<evidence type="ECO:0000256" key="4">
    <source>
        <dbReference type="ARBA" id="ARBA00012809"/>
    </source>
</evidence>